<evidence type="ECO:0000313" key="1">
    <source>
        <dbReference type="EMBL" id="AUN98425.1"/>
    </source>
</evidence>
<evidence type="ECO:0000313" key="2">
    <source>
        <dbReference type="Proteomes" id="UP000235584"/>
    </source>
</evidence>
<dbReference type="RefSeq" id="WP_102243716.1">
    <property type="nucleotide sequence ID" value="NZ_CP025704.1"/>
</dbReference>
<proteinExistence type="predicted"/>
<protein>
    <submittedName>
        <fullName evidence="1">Uncharacterized protein</fullName>
    </submittedName>
</protein>
<sequence>MAFSTPLDSFTEQKCQERFKTKLELEMCYRSFRVLENERLFFRTQEGSGVETYYDRPDLSIVNKIDLVSCFYPEAQCRLDTKVNGILELERPLCWWKP</sequence>
<dbReference type="OrthoDB" id="5290480at2"/>
<dbReference type="Proteomes" id="UP000235584">
    <property type="component" value="Chromosome"/>
</dbReference>
<dbReference type="EMBL" id="CP025704">
    <property type="protein sequence ID" value="AUN98425.1"/>
    <property type="molecule type" value="Genomic_DNA"/>
</dbReference>
<dbReference type="AlphaFoldDB" id="A0A2K9NTL6"/>
<organism evidence="1 2">
    <name type="scientific">Bacteriovorax stolpii</name>
    <name type="common">Bdellovibrio stolpii</name>
    <dbReference type="NCBI Taxonomy" id="960"/>
    <lineage>
        <taxon>Bacteria</taxon>
        <taxon>Pseudomonadati</taxon>
        <taxon>Bdellovibrionota</taxon>
        <taxon>Bacteriovoracia</taxon>
        <taxon>Bacteriovoracales</taxon>
        <taxon>Bacteriovoracaceae</taxon>
        <taxon>Bacteriovorax</taxon>
    </lineage>
</organism>
<accession>A0A2K9NTL6</accession>
<keyword evidence="2" id="KW-1185">Reference proteome</keyword>
<gene>
    <name evidence="1" type="ORF">C0V70_09970</name>
</gene>
<reference evidence="1 2" key="1">
    <citation type="submission" date="2018-01" db="EMBL/GenBank/DDBJ databases">
        <title>Complete genome sequence of Bacteriovorax stolpii DSM12778.</title>
        <authorList>
            <person name="Tang B."/>
            <person name="Chang J."/>
        </authorList>
    </citation>
    <scope>NUCLEOTIDE SEQUENCE [LARGE SCALE GENOMIC DNA]</scope>
    <source>
        <strain evidence="1 2">DSM 12778</strain>
    </source>
</reference>
<name>A0A2K9NTL6_BACTC</name>
<dbReference type="KEGG" id="bsto:C0V70_09970"/>